<evidence type="ECO:0000313" key="1">
    <source>
        <dbReference type="Proteomes" id="UP000887574"/>
    </source>
</evidence>
<evidence type="ECO:0000313" key="2">
    <source>
        <dbReference type="WBParaSite" id="jg19226"/>
    </source>
</evidence>
<keyword evidence="1" id="KW-1185">Reference proteome</keyword>
<dbReference type="AlphaFoldDB" id="A0A915DH83"/>
<sequence length="72" mass="8001">MIENLAFLAVDLAIIKSCLNYIAESPKRSMECSSSADRSFRLQLAPPQQSQVDRFLFDASFPPLVIHETAGD</sequence>
<reference evidence="2" key="1">
    <citation type="submission" date="2022-11" db="UniProtKB">
        <authorList>
            <consortium name="WormBaseParasite"/>
        </authorList>
    </citation>
    <scope>IDENTIFICATION</scope>
</reference>
<dbReference type="WBParaSite" id="jg19226">
    <property type="protein sequence ID" value="jg19226"/>
    <property type="gene ID" value="jg19226"/>
</dbReference>
<dbReference type="Proteomes" id="UP000887574">
    <property type="component" value="Unplaced"/>
</dbReference>
<proteinExistence type="predicted"/>
<protein>
    <submittedName>
        <fullName evidence="2">Uncharacterized protein</fullName>
    </submittedName>
</protein>
<organism evidence="1 2">
    <name type="scientific">Ditylenchus dipsaci</name>
    <dbReference type="NCBI Taxonomy" id="166011"/>
    <lineage>
        <taxon>Eukaryota</taxon>
        <taxon>Metazoa</taxon>
        <taxon>Ecdysozoa</taxon>
        <taxon>Nematoda</taxon>
        <taxon>Chromadorea</taxon>
        <taxon>Rhabditida</taxon>
        <taxon>Tylenchina</taxon>
        <taxon>Tylenchomorpha</taxon>
        <taxon>Sphaerularioidea</taxon>
        <taxon>Anguinidae</taxon>
        <taxon>Anguininae</taxon>
        <taxon>Ditylenchus</taxon>
    </lineage>
</organism>
<accession>A0A915DH83</accession>
<name>A0A915DH83_9BILA</name>